<organism evidence="1">
    <name type="scientific">hydrothermal vent metagenome</name>
    <dbReference type="NCBI Taxonomy" id="652676"/>
    <lineage>
        <taxon>unclassified sequences</taxon>
        <taxon>metagenomes</taxon>
        <taxon>ecological metagenomes</taxon>
    </lineage>
</organism>
<protein>
    <submittedName>
        <fullName evidence="1">Uncharacterized protein</fullName>
    </submittedName>
</protein>
<accession>A0A3B0Y9X2</accession>
<sequence>MNVISLESLIDYDLKVSEEDPFELDEEVERVP</sequence>
<proteinExistence type="predicted"/>
<name>A0A3B0Y9X2_9ZZZZ</name>
<evidence type="ECO:0000313" key="1">
    <source>
        <dbReference type="EMBL" id="VAW76391.1"/>
    </source>
</evidence>
<gene>
    <name evidence="1" type="ORF">MNBD_GAMMA12-2617</name>
</gene>
<reference evidence="1" key="1">
    <citation type="submission" date="2018-06" db="EMBL/GenBank/DDBJ databases">
        <authorList>
            <person name="Zhirakovskaya E."/>
        </authorList>
    </citation>
    <scope>NUCLEOTIDE SEQUENCE</scope>
</reference>
<dbReference type="EMBL" id="UOFL01000106">
    <property type="protein sequence ID" value="VAW76391.1"/>
    <property type="molecule type" value="Genomic_DNA"/>
</dbReference>
<dbReference type="AlphaFoldDB" id="A0A3B0Y9X2"/>